<gene>
    <name evidence="7" type="ORF">SI8410_11015130</name>
</gene>
<evidence type="ECO:0000256" key="4">
    <source>
        <dbReference type="ARBA" id="ARBA00022786"/>
    </source>
</evidence>
<dbReference type="InterPro" id="IPR045210">
    <property type="entry name" value="RING-Ubox_PUB"/>
</dbReference>
<evidence type="ECO:0000313" key="7">
    <source>
        <dbReference type="EMBL" id="CAA7404452.1"/>
    </source>
</evidence>
<comment type="catalytic activity">
    <reaction evidence="1 5">
        <text>S-ubiquitinyl-[E2 ubiquitin-conjugating enzyme]-L-cysteine + [acceptor protein]-L-lysine = [E2 ubiquitin-conjugating enzyme]-L-cysteine + N(6)-ubiquitinyl-[acceptor protein]-L-lysine.</text>
        <dbReference type="EC" id="2.3.2.27"/>
    </reaction>
</comment>
<sequence length="398" mass="42239">MGRRSRGREDLEVNVPSFFRCPISLDVMKSPVSLCTGVTYDRSSIQTWIETGHNTCPATMQVLPTTDLVPNHTLHRLIQLWSSPSSASPSVLLRRLQSSPSGDPLPILRTLLDLSTDPHGLRELVDDPAAVPALQGVLLREDLGLEAMEAAVCALSPVLLARHGDGAESLADSLTVSSLLAVLKGESLESRIAAAEILEAAAATSAAAERKLLIAGTGDLLAELLRLVREEEEAAADAGLSCLVALSPPRQTRVEMVRAGAVAVASKLLVRPAAAGGSAAEKALKLMEVASTCSEGRAAICEDPVAVPAIVGKMMKVSAAAREHAVVVLWSVCYLFRDRRAQEAATRGNGLMKILLLMQSNCSPATRQMAADLIKIFRVSAKGRLTSYDSMATHITPF</sequence>
<dbReference type="GO" id="GO:0061630">
    <property type="term" value="F:ubiquitin protein ligase activity"/>
    <property type="evidence" value="ECO:0007669"/>
    <property type="project" value="UniProtKB-UniRule"/>
</dbReference>
<dbReference type="InterPro" id="IPR011989">
    <property type="entry name" value="ARM-like"/>
</dbReference>
<evidence type="ECO:0000256" key="3">
    <source>
        <dbReference type="ARBA" id="ARBA00022679"/>
    </source>
</evidence>
<organism evidence="7 8">
    <name type="scientific">Spirodela intermedia</name>
    <name type="common">Intermediate duckweed</name>
    <dbReference type="NCBI Taxonomy" id="51605"/>
    <lineage>
        <taxon>Eukaryota</taxon>
        <taxon>Viridiplantae</taxon>
        <taxon>Streptophyta</taxon>
        <taxon>Embryophyta</taxon>
        <taxon>Tracheophyta</taxon>
        <taxon>Spermatophyta</taxon>
        <taxon>Magnoliopsida</taxon>
        <taxon>Liliopsida</taxon>
        <taxon>Araceae</taxon>
        <taxon>Lemnoideae</taxon>
        <taxon>Spirodela</taxon>
    </lineage>
</organism>
<dbReference type="EMBL" id="LR746274">
    <property type="protein sequence ID" value="CAA7404452.1"/>
    <property type="molecule type" value="Genomic_DNA"/>
</dbReference>
<keyword evidence="4 5" id="KW-0833">Ubl conjugation pathway</keyword>
<dbReference type="InterPro" id="IPR003613">
    <property type="entry name" value="Ubox_domain"/>
</dbReference>
<evidence type="ECO:0000313" key="8">
    <source>
        <dbReference type="Proteomes" id="UP000663760"/>
    </source>
</evidence>
<dbReference type="PANTHER" id="PTHR22849:SF163">
    <property type="entry name" value="U-BOX DOMAIN-CONTAINING PROTEIN"/>
    <property type="match status" value="1"/>
</dbReference>
<evidence type="ECO:0000256" key="2">
    <source>
        <dbReference type="ARBA" id="ARBA00004906"/>
    </source>
</evidence>
<evidence type="ECO:0000256" key="1">
    <source>
        <dbReference type="ARBA" id="ARBA00000900"/>
    </source>
</evidence>
<accession>A0A7I8L3R3</accession>
<dbReference type="Gene3D" id="1.25.10.10">
    <property type="entry name" value="Leucine-rich Repeat Variant"/>
    <property type="match status" value="1"/>
</dbReference>
<dbReference type="UniPathway" id="UPA00143"/>
<keyword evidence="8" id="KW-1185">Reference proteome</keyword>
<evidence type="ECO:0000256" key="5">
    <source>
        <dbReference type="RuleBase" id="RU369093"/>
    </source>
</evidence>
<dbReference type="PROSITE" id="PS51698">
    <property type="entry name" value="U_BOX"/>
    <property type="match status" value="1"/>
</dbReference>
<dbReference type="EC" id="2.3.2.27" evidence="5"/>
<dbReference type="PANTHER" id="PTHR22849">
    <property type="entry name" value="WDSAM1 PROTEIN"/>
    <property type="match status" value="1"/>
</dbReference>
<dbReference type="Pfam" id="PF25598">
    <property type="entry name" value="ARM_PUB"/>
    <property type="match status" value="1"/>
</dbReference>
<dbReference type="CDD" id="cd16664">
    <property type="entry name" value="RING-Ubox_PUB"/>
    <property type="match status" value="1"/>
</dbReference>
<comment type="pathway">
    <text evidence="2 5">Protein modification; protein ubiquitination.</text>
</comment>
<evidence type="ECO:0000259" key="6">
    <source>
        <dbReference type="PROSITE" id="PS51698"/>
    </source>
</evidence>
<feature type="domain" description="U-box" evidence="6">
    <location>
        <begin position="14"/>
        <end position="88"/>
    </location>
</feature>
<dbReference type="InterPro" id="IPR058678">
    <property type="entry name" value="ARM_PUB"/>
</dbReference>
<keyword evidence="3 5" id="KW-0808">Transferase</keyword>
<dbReference type="Proteomes" id="UP000663760">
    <property type="component" value="Chromosome 11"/>
</dbReference>
<dbReference type="SUPFAM" id="SSF48371">
    <property type="entry name" value="ARM repeat"/>
    <property type="match status" value="1"/>
</dbReference>
<dbReference type="Pfam" id="PF04564">
    <property type="entry name" value="U-box"/>
    <property type="match status" value="1"/>
</dbReference>
<protein>
    <recommendedName>
        <fullName evidence="5 6">U-box domain-containing protein</fullName>
        <ecNumber evidence="5">2.3.2.27</ecNumber>
    </recommendedName>
    <alternativeName>
        <fullName evidence="5">RING-type E3 ubiquitin transferase PUB</fullName>
    </alternativeName>
</protein>
<comment type="function">
    <text evidence="5">Functions as an E3 ubiquitin ligase.</text>
</comment>
<dbReference type="SMART" id="SM00504">
    <property type="entry name" value="Ubox"/>
    <property type="match status" value="1"/>
</dbReference>
<dbReference type="Gene3D" id="3.30.40.10">
    <property type="entry name" value="Zinc/RING finger domain, C3HC4 (zinc finger)"/>
    <property type="match status" value="1"/>
</dbReference>
<dbReference type="FunFam" id="3.30.40.10:FF:000442">
    <property type="entry name" value="RING-type E3 ubiquitin transferase"/>
    <property type="match status" value="1"/>
</dbReference>
<dbReference type="InterPro" id="IPR016024">
    <property type="entry name" value="ARM-type_fold"/>
</dbReference>
<dbReference type="AlphaFoldDB" id="A0A7I8L3R3"/>
<proteinExistence type="predicted"/>
<dbReference type="InterPro" id="IPR045185">
    <property type="entry name" value="PUB22/23/24-like"/>
</dbReference>
<dbReference type="InterPro" id="IPR013083">
    <property type="entry name" value="Znf_RING/FYVE/PHD"/>
</dbReference>
<name>A0A7I8L3R3_SPIIN</name>
<dbReference type="OrthoDB" id="10064100at2759"/>
<dbReference type="SUPFAM" id="SSF57850">
    <property type="entry name" value="RING/U-box"/>
    <property type="match status" value="1"/>
</dbReference>
<reference evidence="7" key="1">
    <citation type="submission" date="2020-02" db="EMBL/GenBank/DDBJ databases">
        <authorList>
            <person name="Scholz U."/>
            <person name="Mascher M."/>
            <person name="Fiebig A."/>
        </authorList>
    </citation>
    <scope>NUCLEOTIDE SEQUENCE</scope>
</reference>
<dbReference type="GO" id="GO:0016567">
    <property type="term" value="P:protein ubiquitination"/>
    <property type="evidence" value="ECO:0007669"/>
    <property type="project" value="UniProtKB-UniRule"/>
</dbReference>